<sequence>MNLASTSTTNNEMHISEERLANERERNRVRQRTRRLNMTEEQRSIESGRDRNRYTAAKENLNHASTSTGNNDAHIFEHVIHRHVQAEVGRLIGRVSAIRMNTTEGYMELGPQHRGKLYVCKPFMLYNI</sequence>
<evidence type="ECO:0000313" key="2">
    <source>
        <dbReference type="EMBL" id="KAI3939964.1"/>
    </source>
</evidence>
<feature type="compositionally biased region" description="Basic and acidic residues" evidence="1">
    <location>
        <begin position="14"/>
        <end position="28"/>
    </location>
</feature>
<protein>
    <submittedName>
        <fullName evidence="2">Uncharacterized protein</fullName>
    </submittedName>
</protein>
<feature type="region of interest" description="Disordered" evidence="1">
    <location>
        <begin position="1"/>
        <end position="54"/>
    </location>
</feature>
<feature type="compositionally biased region" description="Polar residues" evidence="1">
    <location>
        <begin position="1"/>
        <end position="13"/>
    </location>
</feature>
<accession>A0AAD4T6I7</accession>
<name>A0AAD4T6I7_9MAGN</name>
<organism evidence="2 3">
    <name type="scientific">Papaver atlanticum</name>
    <dbReference type="NCBI Taxonomy" id="357466"/>
    <lineage>
        <taxon>Eukaryota</taxon>
        <taxon>Viridiplantae</taxon>
        <taxon>Streptophyta</taxon>
        <taxon>Embryophyta</taxon>
        <taxon>Tracheophyta</taxon>
        <taxon>Spermatophyta</taxon>
        <taxon>Magnoliopsida</taxon>
        <taxon>Ranunculales</taxon>
        <taxon>Papaveraceae</taxon>
        <taxon>Papaveroideae</taxon>
        <taxon>Papaver</taxon>
    </lineage>
</organism>
<proteinExistence type="predicted"/>
<dbReference type="EMBL" id="JAJJMB010005286">
    <property type="protein sequence ID" value="KAI3939964.1"/>
    <property type="molecule type" value="Genomic_DNA"/>
</dbReference>
<evidence type="ECO:0000256" key="1">
    <source>
        <dbReference type="SAM" id="MobiDB-lite"/>
    </source>
</evidence>
<reference evidence="2" key="1">
    <citation type="submission" date="2022-04" db="EMBL/GenBank/DDBJ databases">
        <title>A functionally conserved STORR gene fusion in Papaver species that diverged 16.8 million years ago.</title>
        <authorList>
            <person name="Catania T."/>
        </authorList>
    </citation>
    <scope>NUCLEOTIDE SEQUENCE</scope>
    <source>
        <strain evidence="2">S-188037</strain>
    </source>
</reference>
<gene>
    <name evidence="2" type="ORF">MKW98_029740</name>
</gene>
<keyword evidence="3" id="KW-1185">Reference proteome</keyword>
<dbReference type="AlphaFoldDB" id="A0AAD4T6I7"/>
<evidence type="ECO:0000313" key="3">
    <source>
        <dbReference type="Proteomes" id="UP001202328"/>
    </source>
</evidence>
<comment type="caution">
    <text evidence="2">The sequence shown here is derived from an EMBL/GenBank/DDBJ whole genome shotgun (WGS) entry which is preliminary data.</text>
</comment>
<dbReference type="Proteomes" id="UP001202328">
    <property type="component" value="Unassembled WGS sequence"/>
</dbReference>
<feature type="compositionally biased region" description="Basic and acidic residues" evidence="1">
    <location>
        <begin position="37"/>
        <end position="53"/>
    </location>
</feature>